<keyword evidence="3" id="KW-0808">Transferase</keyword>
<dbReference type="InterPro" id="IPR036388">
    <property type="entry name" value="WH-like_DNA-bd_sf"/>
</dbReference>
<keyword evidence="3" id="KW-0489">Methyltransferase</keyword>
<dbReference type="SUPFAM" id="SSF46767">
    <property type="entry name" value="Methylated DNA-protein cysteine methyltransferase, C-terminal domain"/>
    <property type="match status" value="1"/>
</dbReference>
<dbReference type="PANTHER" id="PTHR42942">
    <property type="entry name" value="6-O-METHYLGUANINE DNA METHYLTRANSFERASE"/>
    <property type="match status" value="1"/>
</dbReference>
<protein>
    <submittedName>
        <fullName evidence="3">Methylated-DNA-protein-cysteine methyltransferase-like protein</fullName>
    </submittedName>
</protein>
<accession>A0A7W7YLN7</accession>
<dbReference type="Pfam" id="PF01035">
    <property type="entry name" value="DNA_binding_1"/>
    <property type="match status" value="1"/>
</dbReference>
<keyword evidence="1" id="KW-0227">DNA damage</keyword>
<dbReference type="PANTHER" id="PTHR42942:SF1">
    <property type="entry name" value="ALKYLTRANSFERASE-LIKE PROTEIN 1"/>
    <property type="match status" value="1"/>
</dbReference>
<dbReference type="InterPro" id="IPR052520">
    <property type="entry name" value="ATL_DNA_repair"/>
</dbReference>
<comment type="caution">
    <text evidence="3">The sequence shown here is derived from an EMBL/GenBank/DDBJ whole genome shotgun (WGS) entry which is preliminary data.</text>
</comment>
<dbReference type="EMBL" id="JACHIF010000005">
    <property type="protein sequence ID" value="MBB5038394.1"/>
    <property type="molecule type" value="Genomic_DNA"/>
</dbReference>
<dbReference type="Gene3D" id="1.10.10.10">
    <property type="entry name" value="Winged helix-like DNA-binding domain superfamily/Winged helix DNA-binding domain"/>
    <property type="match status" value="1"/>
</dbReference>
<dbReference type="CDD" id="cd06445">
    <property type="entry name" value="ATase"/>
    <property type="match status" value="1"/>
</dbReference>
<reference evidence="3 4" key="1">
    <citation type="submission" date="2020-08" db="EMBL/GenBank/DDBJ databases">
        <title>Genomic Encyclopedia of Type Strains, Phase IV (KMG-IV): sequencing the most valuable type-strain genomes for metagenomic binning, comparative biology and taxonomic classification.</title>
        <authorList>
            <person name="Goeker M."/>
        </authorList>
    </citation>
    <scope>NUCLEOTIDE SEQUENCE [LARGE SCALE GENOMIC DNA]</scope>
    <source>
        <strain evidence="3 4">DSM 12251</strain>
    </source>
</reference>
<dbReference type="AlphaFoldDB" id="A0A7W7YLN7"/>
<evidence type="ECO:0000259" key="2">
    <source>
        <dbReference type="Pfam" id="PF01035"/>
    </source>
</evidence>
<dbReference type="GO" id="GO:0032259">
    <property type="term" value="P:methylation"/>
    <property type="evidence" value="ECO:0007669"/>
    <property type="project" value="UniProtKB-KW"/>
</dbReference>
<dbReference type="Proteomes" id="UP000534294">
    <property type="component" value="Unassembled WGS sequence"/>
</dbReference>
<gene>
    <name evidence="3" type="ORF">HNQ64_002657</name>
</gene>
<sequence>MPKPKSIAATRIRAEVIRLVSLIPEGKFTTYGSIAVHMNVAALHVASVMSRLTKEESVALPWHRVVSADARVSPKMEASLAMTQRQRLEAEGMRVDAQGYIQDSDAHFHVVGLRRNIRWSDPGSGGDP</sequence>
<keyword evidence="4" id="KW-1185">Reference proteome</keyword>
<organism evidence="3 4">
    <name type="scientific">Prosthecobacter dejongeii</name>
    <dbReference type="NCBI Taxonomy" id="48465"/>
    <lineage>
        <taxon>Bacteria</taxon>
        <taxon>Pseudomonadati</taxon>
        <taxon>Verrucomicrobiota</taxon>
        <taxon>Verrucomicrobiia</taxon>
        <taxon>Verrucomicrobiales</taxon>
        <taxon>Verrucomicrobiaceae</taxon>
        <taxon>Prosthecobacter</taxon>
    </lineage>
</organism>
<evidence type="ECO:0000256" key="1">
    <source>
        <dbReference type="ARBA" id="ARBA00022763"/>
    </source>
</evidence>
<feature type="domain" description="Methylated-DNA-[protein]-cysteine S-methyltransferase DNA binding" evidence="2">
    <location>
        <begin position="13"/>
        <end position="92"/>
    </location>
</feature>
<dbReference type="GO" id="GO:0006281">
    <property type="term" value="P:DNA repair"/>
    <property type="evidence" value="ECO:0007669"/>
    <property type="project" value="InterPro"/>
</dbReference>
<dbReference type="InterPro" id="IPR036217">
    <property type="entry name" value="MethylDNA_cys_MeTrfase_DNAb"/>
</dbReference>
<evidence type="ECO:0000313" key="4">
    <source>
        <dbReference type="Proteomes" id="UP000534294"/>
    </source>
</evidence>
<evidence type="ECO:0000313" key="3">
    <source>
        <dbReference type="EMBL" id="MBB5038394.1"/>
    </source>
</evidence>
<name>A0A7W7YLN7_9BACT</name>
<dbReference type="InterPro" id="IPR014048">
    <property type="entry name" value="MethylDNA_cys_MeTrfase_DNA-bd"/>
</dbReference>
<proteinExistence type="predicted"/>
<dbReference type="GO" id="GO:0008168">
    <property type="term" value="F:methyltransferase activity"/>
    <property type="evidence" value="ECO:0007669"/>
    <property type="project" value="UniProtKB-KW"/>
</dbReference>
<dbReference type="RefSeq" id="WP_184209180.1">
    <property type="nucleotide sequence ID" value="NZ_JACHIF010000005.1"/>
</dbReference>